<sequence>MSLGGVIQFPRRGQSSCFHQWERLWAPAPAQRDAVQGLMLQAVDLLPVEEMPVLLRCVVGGGGYLGVLDPVSNVILNAVSYLDRLERPPAAELARRAHLYGYEKQRENEVNQIQESIDMASFRDIWLEFACDKSKHGLAEFMENYFRHLSRAQAARYVELAGMDLALAVHHDRFAGAPAQQPHVFSDLGNNRMLAALKLAALEMKLWAPADDIVLMATSRYPRGLLEEATAPLLRRQKLGRDDISKLLRLMRWRSSSSEELDFAGTGGGGGGGGGDHSPVHLTVLRCPEDMASRLSRCLQSMSMVPPRRGVGPASPATEGDCECEYIRCLRLCLVDTMHVLYLEALARLPAATARRHIRGLLLAGYCYGLLDPVSKTLYLTPYEEEKGDVLDNRCLLRVERRSVDGLVALVSAATALVSEHEAVEYLCYKRCDLSDDNDALQTAMLDALSSSTHGNLFATAAEAAKHPQPLALAEFLASVAPPEQLDRLRSLLSPRGRPGPATTPIPCAAIEQIYELLRGWHGRHHPYSPASVLVPELCPGALRTLASKKESFKEQQRFIRGVLHDLLHRYAASHPKEPRYDLGVVCGAAVDDRRLLGSSCYHVNFLATSAIPDDDDGGGGHHHHTLFFAEFWMHGATLESVWALRLDSERALHLDESEPAFCRPVALSPHQLGRCFHCEGKSSRVLHPATGSYHTNAGKDFMDATQPFRYWNTFGGARLEASVDGAQLQSDFVYFDRTRDARFAELLNDEMGRAEKK</sequence>
<gene>
    <name evidence="3" type="ORF">URODEC1_LOCUS91935</name>
</gene>
<reference evidence="3" key="1">
    <citation type="submission" date="2024-10" db="EMBL/GenBank/DDBJ databases">
        <authorList>
            <person name="Ryan C."/>
        </authorList>
    </citation>
    <scope>NUCLEOTIDE SEQUENCE [LARGE SCALE GENOMIC DNA]</scope>
</reference>
<accession>A0ABC9E5Z8</accession>
<dbReference type="Pfam" id="PF12274">
    <property type="entry name" value="DUF3615"/>
    <property type="match status" value="1"/>
</dbReference>
<dbReference type="EMBL" id="OZ075146">
    <property type="protein sequence ID" value="CAL5051107.1"/>
    <property type="molecule type" value="Genomic_DNA"/>
</dbReference>
<dbReference type="InterPro" id="IPR022059">
    <property type="entry name" value="DUF3615"/>
</dbReference>
<dbReference type="PANTHER" id="PTHR33120">
    <property type="entry name" value="EXPRESSED PROTEIN-RELATED"/>
    <property type="match status" value="1"/>
</dbReference>
<dbReference type="PANTHER" id="PTHR33120:SF42">
    <property type="entry name" value="OS12G0105000 PROTEIN"/>
    <property type="match status" value="1"/>
</dbReference>
<feature type="domain" description="DUF3615" evidence="1">
    <location>
        <begin position="566"/>
        <end position="689"/>
    </location>
</feature>
<dbReference type="InterPro" id="IPR046527">
    <property type="entry name" value="PIR2-like_helical"/>
</dbReference>
<dbReference type="AlphaFoldDB" id="A0ABC9E5Z8"/>
<evidence type="ECO:0000313" key="3">
    <source>
        <dbReference type="EMBL" id="CAL5051107.1"/>
    </source>
</evidence>
<evidence type="ECO:0000259" key="2">
    <source>
        <dbReference type="Pfam" id="PF20235"/>
    </source>
</evidence>
<name>A0ABC9E5Z8_9POAL</name>
<feature type="domain" description="PIR2-like helical" evidence="2">
    <location>
        <begin position="35"/>
        <end position="172"/>
    </location>
</feature>
<evidence type="ECO:0000259" key="1">
    <source>
        <dbReference type="Pfam" id="PF12274"/>
    </source>
</evidence>
<dbReference type="Proteomes" id="UP001497457">
    <property type="component" value="Chromosome 36b"/>
</dbReference>
<dbReference type="Pfam" id="PF20235">
    <property type="entry name" value="PIR2-like_helical"/>
    <property type="match status" value="2"/>
</dbReference>
<feature type="domain" description="PIR2-like helical" evidence="2">
    <location>
        <begin position="336"/>
        <end position="437"/>
    </location>
</feature>
<protein>
    <submittedName>
        <fullName evidence="3">Uncharacterized protein</fullName>
    </submittedName>
</protein>
<evidence type="ECO:0000313" key="4">
    <source>
        <dbReference type="Proteomes" id="UP001497457"/>
    </source>
</evidence>
<keyword evidence="4" id="KW-1185">Reference proteome</keyword>
<proteinExistence type="predicted"/>
<organism evidence="3 4">
    <name type="scientific">Urochloa decumbens</name>
    <dbReference type="NCBI Taxonomy" id="240449"/>
    <lineage>
        <taxon>Eukaryota</taxon>
        <taxon>Viridiplantae</taxon>
        <taxon>Streptophyta</taxon>
        <taxon>Embryophyta</taxon>
        <taxon>Tracheophyta</taxon>
        <taxon>Spermatophyta</taxon>
        <taxon>Magnoliopsida</taxon>
        <taxon>Liliopsida</taxon>
        <taxon>Poales</taxon>
        <taxon>Poaceae</taxon>
        <taxon>PACMAD clade</taxon>
        <taxon>Panicoideae</taxon>
        <taxon>Panicodae</taxon>
        <taxon>Paniceae</taxon>
        <taxon>Melinidinae</taxon>
        <taxon>Urochloa</taxon>
    </lineage>
</organism>